<dbReference type="Proteomes" id="UP000295063">
    <property type="component" value="Unassembled WGS sequence"/>
</dbReference>
<comment type="caution">
    <text evidence="2">The sequence shown here is derived from an EMBL/GenBank/DDBJ whole genome shotgun (WGS) entry which is preliminary data.</text>
</comment>
<dbReference type="EMBL" id="SLUI01000009">
    <property type="protein sequence ID" value="TCL36237.1"/>
    <property type="molecule type" value="Genomic_DNA"/>
</dbReference>
<proteinExistence type="predicted"/>
<gene>
    <name evidence="2" type="ORF">EV210_109187</name>
</gene>
<dbReference type="PANTHER" id="PTHR30547">
    <property type="entry name" value="UNCHARACTERIZED PROTEIN YHCG-RELATED"/>
    <property type="match status" value="1"/>
</dbReference>
<dbReference type="InterPro" id="IPR041527">
    <property type="entry name" value="YhcG_N"/>
</dbReference>
<evidence type="ECO:0000313" key="2">
    <source>
        <dbReference type="EMBL" id="TCL36237.1"/>
    </source>
</evidence>
<evidence type="ECO:0000313" key="3">
    <source>
        <dbReference type="Proteomes" id="UP000295063"/>
    </source>
</evidence>
<dbReference type="RefSeq" id="WP_165898919.1">
    <property type="nucleotide sequence ID" value="NZ_SLUI01000009.1"/>
</dbReference>
<reference evidence="2 3" key="1">
    <citation type="submission" date="2019-03" db="EMBL/GenBank/DDBJ databases">
        <title>Genomic Encyclopedia of Type Strains, Phase IV (KMG-IV): sequencing the most valuable type-strain genomes for metagenomic binning, comparative biology and taxonomic classification.</title>
        <authorList>
            <person name="Goeker M."/>
        </authorList>
    </citation>
    <scope>NUCLEOTIDE SEQUENCE [LARGE SCALE GENOMIC DNA]</scope>
    <source>
        <strain evidence="2 3">DSM 15969</strain>
    </source>
</reference>
<name>A0A4R1PVQ4_9FIRM</name>
<dbReference type="PANTHER" id="PTHR30547:SF5">
    <property type="entry name" value="NUCLEASE YHCG-RELATED"/>
    <property type="match status" value="1"/>
</dbReference>
<organism evidence="2 3">
    <name type="scientific">Anaerospora hongkongensis</name>
    <dbReference type="NCBI Taxonomy" id="244830"/>
    <lineage>
        <taxon>Bacteria</taxon>
        <taxon>Bacillati</taxon>
        <taxon>Bacillota</taxon>
        <taxon>Negativicutes</taxon>
        <taxon>Selenomonadales</taxon>
        <taxon>Sporomusaceae</taxon>
        <taxon>Anaerospora</taxon>
    </lineage>
</organism>
<dbReference type="AlphaFoldDB" id="A0A4R1PVQ4"/>
<dbReference type="Pfam" id="PF17761">
    <property type="entry name" value="DUF1016_N"/>
    <property type="match status" value="1"/>
</dbReference>
<dbReference type="InterPro" id="IPR053148">
    <property type="entry name" value="PD-DEXK-like_domain"/>
</dbReference>
<protein>
    <submittedName>
        <fullName evidence="2">Uncharacterized protein DUF1016</fullName>
    </submittedName>
</protein>
<keyword evidence="3" id="KW-1185">Reference proteome</keyword>
<evidence type="ECO:0000259" key="1">
    <source>
        <dbReference type="Pfam" id="PF17761"/>
    </source>
</evidence>
<sequence>MTETDCFVDKLYSEIIKILSTSPKTLRSNWEVGRILTKFDQLQAGSSYKALILKRLAIKLNSTFKEGYGEFNLKSMENFYKNFLDFEEVCPQLTWTHYSILGRIGNEFKRKKLFLECIENNRNSRWLRNQLKFNTINAVDSPTSTLIQIFLKVNQAFLSKEVDSIILNLSERSLCAQMMMYLRHELDISTFREYHVDVEYNRNDSKIKTIIDNDMKVIAITCDLIVHSRGQIIAQDNLLAVEMKKSTAKKEEKDKDRNRLIALTKDSYDDVWSFDGITLPEHVCGYLLGVYYEINVLNRSVLLEFYRKGKLDFEQKVAF</sequence>
<accession>A0A4R1PVQ4</accession>
<feature type="domain" description="YhcG N-terminal" evidence="1">
    <location>
        <begin position="25"/>
        <end position="133"/>
    </location>
</feature>